<evidence type="ECO:0000256" key="1">
    <source>
        <dbReference type="ARBA" id="ARBA00004123"/>
    </source>
</evidence>
<evidence type="ECO:0000256" key="2">
    <source>
        <dbReference type="ARBA" id="ARBA00004286"/>
    </source>
</evidence>
<dbReference type="SMART" id="SM00317">
    <property type="entry name" value="SET"/>
    <property type="match status" value="1"/>
</dbReference>
<keyword evidence="10" id="KW-0539">Nucleus</keyword>
<keyword evidence="6" id="KW-0949">S-adenosyl-L-methionine</keyword>
<evidence type="ECO:0000259" key="12">
    <source>
        <dbReference type="PROSITE" id="PS50280"/>
    </source>
</evidence>
<dbReference type="Proteomes" id="UP001237642">
    <property type="component" value="Unassembled WGS sequence"/>
</dbReference>
<evidence type="ECO:0000259" key="15">
    <source>
        <dbReference type="PROSITE" id="PS51215"/>
    </source>
</evidence>
<keyword evidence="17" id="KW-1185">Reference proteome</keyword>
<evidence type="ECO:0000256" key="8">
    <source>
        <dbReference type="ARBA" id="ARBA00022771"/>
    </source>
</evidence>
<keyword evidence="9" id="KW-0862">Zinc</keyword>
<dbReference type="InterPro" id="IPR003616">
    <property type="entry name" value="Post-SET_dom"/>
</dbReference>
<feature type="domain" description="AWS" evidence="15">
    <location>
        <begin position="674"/>
        <end position="724"/>
    </location>
</feature>
<feature type="region of interest" description="Disordered" evidence="11">
    <location>
        <begin position="927"/>
        <end position="957"/>
    </location>
</feature>
<evidence type="ECO:0000256" key="4">
    <source>
        <dbReference type="ARBA" id="ARBA00022603"/>
    </source>
</evidence>
<protein>
    <submittedName>
        <fullName evidence="16">Histone-lysine N-methyltransferase ASHH2</fullName>
    </submittedName>
</protein>
<evidence type="ECO:0000313" key="17">
    <source>
        <dbReference type="Proteomes" id="UP001237642"/>
    </source>
</evidence>
<dbReference type="Pfam" id="PF07496">
    <property type="entry name" value="zf-CW"/>
    <property type="match status" value="1"/>
</dbReference>
<keyword evidence="5" id="KW-0808">Transferase</keyword>
<gene>
    <name evidence="16" type="ORF">POM88_022175</name>
</gene>
<feature type="domain" description="Post-SET" evidence="13">
    <location>
        <begin position="851"/>
        <end position="867"/>
    </location>
</feature>
<dbReference type="InterPro" id="IPR011124">
    <property type="entry name" value="Znf_CW"/>
</dbReference>
<feature type="compositionally biased region" description="Basic and acidic residues" evidence="11">
    <location>
        <begin position="381"/>
        <end position="393"/>
    </location>
</feature>
<dbReference type="PROSITE" id="PS50280">
    <property type="entry name" value="SET"/>
    <property type="match status" value="1"/>
</dbReference>
<dbReference type="PROSITE" id="PS51050">
    <property type="entry name" value="ZF_CW"/>
    <property type="match status" value="1"/>
</dbReference>
<feature type="region of interest" description="Disordered" evidence="11">
    <location>
        <begin position="442"/>
        <end position="483"/>
    </location>
</feature>
<dbReference type="GO" id="GO:0032259">
    <property type="term" value="P:methylation"/>
    <property type="evidence" value="ECO:0007669"/>
    <property type="project" value="UniProtKB-KW"/>
</dbReference>
<evidence type="ECO:0000313" key="16">
    <source>
        <dbReference type="EMBL" id="KAK1384440.1"/>
    </source>
</evidence>
<dbReference type="PROSITE" id="PS50868">
    <property type="entry name" value="POST_SET"/>
    <property type="match status" value="1"/>
</dbReference>
<feature type="compositionally biased region" description="Basic and acidic residues" evidence="11">
    <location>
        <begin position="927"/>
        <end position="939"/>
    </location>
</feature>
<feature type="domain" description="CW-type" evidence="14">
    <location>
        <begin position="560"/>
        <end position="614"/>
    </location>
</feature>
<keyword evidence="3" id="KW-0158">Chromosome</keyword>
<comment type="caution">
    <text evidence="16">The sequence shown here is derived from an EMBL/GenBank/DDBJ whole genome shotgun (WGS) entry which is preliminary data.</text>
</comment>
<evidence type="ECO:0000256" key="11">
    <source>
        <dbReference type="SAM" id="MobiDB-lite"/>
    </source>
</evidence>
<accession>A0AAD8IET2</accession>
<dbReference type="GO" id="GO:0005694">
    <property type="term" value="C:chromosome"/>
    <property type="evidence" value="ECO:0007669"/>
    <property type="project" value="UniProtKB-SubCell"/>
</dbReference>
<comment type="subcellular location">
    <subcellularLocation>
        <location evidence="2">Chromosome</location>
    </subcellularLocation>
    <subcellularLocation>
        <location evidence="1">Nucleus</location>
    </subcellularLocation>
</comment>
<dbReference type="EMBL" id="JAUIZM010000005">
    <property type="protein sequence ID" value="KAK1384440.1"/>
    <property type="molecule type" value="Genomic_DNA"/>
</dbReference>
<dbReference type="Pfam" id="PF17907">
    <property type="entry name" value="AWS"/>
    <property type="match status" value="1"/>
</dbReference>
<keyword evidence="4" id="KW-0489">Methyltransferase</keyword>
<evidence type="ECO:0000256" key="3">
    <source>
        <dbReference type="ARBA" id="ARBA00022454"/>
    </source>
</evidence>
<dbReference type="InterPro" id="IPR050777">
    <property type="entry name" value="SET2_Histone-Lys_MeTrsfase"/>
</dbReference>
<evidence type="ECO:0000259" key="14">
    <source>
        <dbReference type="PROSITE" id="PS51050"/>
    </source>
</evidence>
<feature type="compositionally biased region" description="Basic residues" evidence="11">
    <location>
        <begin position="345"/>
        <end position="354"/>
    </location>
</feature>
<dbReference type="GO" id="GO:0008270">
    <property type="term" value="F:zinc ion binding"/>
    <property type="evidence" value="ECO:0007669"/>
    <property type="project" value="UniProtKB-KW"/>
</dbReference>
<dbReference type="Gene3D" id="3.30.40.100">
    <property type="match status" value="1"/>
</dbReference>
<feature type="region of interest" description="Disordered" evidence="11">
    <location>
        <begin position="237"/>
        <end position="262"/>
    </location>
</feature>
<dbReference type="SUPFAM" id="SSF82199">
    <property type="entry name" value="SET domain"/>
    <property type="match status" value="1"/>
</dbReference>
<dbReference type="PANTHER" id="PTHR22884">
    <property type="entry name" value="SET DOMAIN PROTEINS"/>
    <property type="match status" value="1"/>
</dbReference>
<dbReference type="GO" id="GO:0005634">
    <property type="term" value="C:nucleus"/>
    <property type="evidence" value="ECO:0007669"/>
    <property type="project" value="UniProtKB-SubCell"/>
</dbReference>
<dbReference type="Pfam" id="PF00856">
    <property type="entry name" value="SET"/>
    <property type="match status" value="1"/>
</dbReference>
<organism evidence="16 17">
    <name type="scientific">Heracleum sosnowskyi</name>
    <dbReference type="NCBI Taxonomy" id="360622"/>
    <lineage>
        <taxon>Eukaryota</taxon>
        <taxon>Viridiplantae</taxon>
        <taxon>Streptophyta</taxon>
        <taxon>Embryophyta</taxon>
        <taxon>Tracheophyta</taxon>
        <taxon>Spermatophyta</taxon>
        <taxon>Magnoliopsida</taxon>
        <taxon>eudicotyledons</taxon>
        <taxon>Gunneridae</taxon>
        <taxon>Pentapetalae</taxon>
        <taxon>asterids</taxon>
        <taxon>campanulids</taxon>
        <taxon>Apiales</taxon>
        <taxon>Apiaceae</taxon>
        <taxon>Apioideae</taxon>
        <taxon>apioid superclade</taxon>
        <taxon>Tordylieae</taxon>
        <taxon>Tordyliinae</taxon>
        <taxon>Heracleum</taxon>
    </lineage>
</organism>
<feature type="region of interest" description="Disordered" evidence="11">
    <location>
        <begin position="177"/>
        <end position="222"/>
    </location>
</feature>
<feature type="compositionally biased region" description="Basic residues" evidence="11">
    <location>
        <begin position="202"/>
        <end position="212"/>
    </location>
</feature>
<dbReference type="InterPro" id="IPR046341">
    <property type="entry name" value="SET_dom_sf"/>
</dbReference>
<dbReference type="InterPro" id="IPR006560">
    <property type="entry name" value="AWS_dom"/>
</dbReference>
<keyword evidence="8" id="KW-0863">Zinc-finger</keyword>
<dbReference type="CDD" id="cd19172">
    <property type="entry name" value="SET_SETD2"/>
    <property type="match status" value="1"/>
</dbReference>
<reference evidence="16" key="1">
    <citation type="submission" date="2023-02" db="EMBL/GenBank/DDBJ databases">
        <title>Genome of toxic invasive species Heracleum sosnowskyi carries increased number of genes despite the absence of recent whole-genome duplications.</title>
        <authorList>
            <person name="Schelkunov M."/>
            <person name="Shtratnikova V."/>
            <person name="Makarenko M."/>
            <person name="Klepikova A."/>
            <person name="Omelchenko D."/>
            <person name="Novikova G."/>
            <person name="Obukhova E."/>
            <person name="Bogdanov V."/>
            <person name="Penin A."/>
            <person name="Logacheva M."/>
        </authorList>
    </citation>
    <scope>NUCLEOTIDE SEQUENCE</scope>
    <source>
        <strain evidence="16">Hsosn_3</strain>
        <tissue evidence="16">Leaf</tissue>
    </source>
</reference>
<evidence type="ECO:0000259" key="13">
    <source>
        <dbReference type="PROSITE" id="PS50868"/>
    </source>
</evidence>
<sequence length="1764" mass="195041">MASEMVMVGENVSDLGEGGLVADRECGVEKLSVSMQSCEPFCTDQVEAVESLVVASDTVMTDAIVGALDEISIAESSGEKQDEKETVGGDDFGSDRKGLDAICSSVCTRNGIGNEPLLKTDGKWRLRKCKKMSKQKVVPDIEFLELARRRRSCFSNKPRVSNWGSMETIGHVFKQVEDAGLDQNEQKKSRKSRGCKGDAKPKNNRRQRNSRGSKKEIPASTSHIRLKVTFGAGCPSDITPNVVDDRDSSSGMQIKSPQHNEDIEKKKGISRTLDGHGGIGTQTQDSLLEEAVGSRCSDPGTSPDSEVINLIAESQTDEKIAEDVILNKQCCLSREISSLSLPKTFSRKGKKKNKPHQDVKGSVNDKPPSPEIIDNTGVADQHSHFEKRTDNAKSTKASVSITKGNISFKTASACGYIIETPLQQDGVPSYGVPSKTFKVEKGVGAGLNPRTGSEHEVPEKGISSTKPRDHENIGNSRSPRSRLEFSDMKSLEGNSYVQKVDQFDLKAKELSDHVQAVHKNENYSVTGSHTFTDRGENKTGCSIIPNATCINMNGVEDEPSPPRNAWVSCDKCYKWRRIPALLADSIEDTKSSWTCKDNVDREYSDCSIPQEKSNAAINAELDISDASCEEDAGAALHKRSGLEKKKLTASKQSTWKLIRLNNFLHRARRTQTIDEIMVCHCKAPVGGRMGCGNGCLNRMLNIECVKGTCPCGELCSNNQFQKRKYAKLKCFRSGKKGYGLQLLEDIQEGQFLIEYVGEVLDMHAYEARQKEYALDGHRHFYFMTLNGSEVIDACAKGNLGRFINHSCEPNCRTEKWMVNGEVCVGLFALKDIKKGEEVTFDYNYVRVFGAAAKKCVCGSSLCRGYIGGDPLSGEIIVQDDSDEENLESVIVCEDSDDNLNTMVSESSSVDVTDTCIAGKDVVGNDARATEHSEGTEEMHASYSVSKHKKGNDNRSSTAGCLVMSSSIEESTRKTSVNLGLQSVVEMDGTIKLPESVQAMDTLVQLDDGKSKILVVAPPESCLAEEEPNKSLSTTHRFELSTTKMGRSSIDKTNNRRKLKYDIREDKNVVPESHPNSRTSCSVKKGKPRKSVMLLKNPADMGNKLHQLPYKSKKPVDSSLSDPFEAVQVKLNELLDAEGGISKRKDASRGYLKLLFLTAASGGSGNGEAIQSNRDLSMILDALLKTKSRTVLADIINKNGLQMLHNIMKRCRKEFHKIPILRKLLKVLQYLAVREILTAEHITSGPHCAGVESFRESILSLTEHDDKQVHQITRNFRDRWIPRPIRKNSYMDRDTGKLDFQRGASSCNRLSALQRQSSDSGGRKPESNECIKQLRNTNIKCENIDSFSASCSTDFVANGVRVHKRRSRWDEPEESNLGTDAPPHKEPRIYLGSVQVSHKSPQHGTSGVPSNQAAIMNEEKLTNRSVNHSLHQMTTKHLDDNKQNMDEDAPPGFSSPHKASFVSPTVSSDALTFRQEKCFCPEYPYEVAVGHPQERFVSRFPVSFGIPLHVMEHLGGPVDTAENWVVAAGIPFLPYPPLPPYPHERRGPTPALSSMMMNSASVIGEGFQNNGTYQADQSTISTSAARAPDSELSAPVTQQNFQRTGGASNCLDRRYFRQQKWNNAKTRPSWVRGRAEIGPLEKVDAENRIDILLRVSGYELIRVVECYTIKRFHSKSDSFPSFLEPPSSNLYVPDSECPNIAFCYNARKVPYNLNLKIEHIQLCRFAVANNTSLHDICAYCEVTCLLLCVFSTSCFCLLALPSIGF</sequence>
<dbReference type="InterPro" id="IPR044437">
    <property type="entry name" value="SETD2/Set2_SET"/>
</dbReference>
<dbReference type="GO" id="GO:0046975">
    <property type="term" value="F:histone H3K36 methyltransferase activity"/>
    <property type="evidence" value="ECO:0007669"/>
    <property type="project" value="InterPro"/>
</dbReference>
<keyword evidence="7" id="KW-0479">Metal-binding</keyword>
<feature type="region of interest" description="Disordered" evidence="11">
    <location>
        <begin position="1365"/>
        <end position="1384"/>
    </location>
</feature>
<evidence type="ECO:0000256" key="5">
    <source>
        <dbReference type="ARBA" id="ARBA00022679"/>
    </source>
</evidence>
<evidence type="ECO:0000256" key="10">
    <source>
        <dbReference type="ARBA" id="ARBA00023242"/>
    </source>
</evidence>
<reference evidence="16" key="2">
    <citation type="submission" date="2023-05" db="EMBL/GenBank/DDBJ databases">
        <authorList>
            <person name="Schelkunov M.I."/>
        </authorList>
    </citation>
    <scope>NUCLEOTIDE SEQUENCE</scope>
    <source>
        <strain evidence="16">Hsosn_3</strain>
        <tissue evidence="16">Leaf</tissue>
    </source>
</reference>
<dbReference type="SMART" id="SM00570">
    <property type="entry name" value="AWS"/>
    <property type="match status" value="1"/>
</dbReference>
<dbReference type="Gene3D" id="2.170.270.10">
    <property type="entry name" value="SET domain"/>
    <property type="match status" value="1"/>
</dbReference>
<dbReference type="InterPro" id="IPR001214">
    <property type="entry name" value="SET_dom"/>
</dbReference>
<dbReference type="PROSITE" id="PS51215">
    <property type="entry name" value="AWS"/>
    <property type="match status" value="1"/>
</dbReference>
<feature type="region of interest" description="Disordered" evidence="11">
    <location>
        <begin position="343"/>
        <end position="396"/>
    </location>
</feature>
<dbReference type="FunFam" id="2.170.270.10:FF:000035">
    <property type="entry name" value="Histone-lysine N-methyltransferase"/>
    <property type="match status" value="1"/>
</dbReference>
<evidence type="ECO:0000256" key="9">
    <source>
        <dbReference type="ARBA" id="ARBA00022833"/>
    </source>
</evidence>
<evidence type="ECO:0000256" key="7">
    <source>
        <dbReference type="ARBA" id="ARBA00022723"/>
    </source>
</evidence>
<name>A0AAD8IET2_9APIA</name>
<feature type="domain" description="SET" evidence="12">
    <location>
        <begin position="726"/>
        <end position="843"/>
    </location>
</feature>
<proteinExistence type="predicted"/>
<evidence type="ECO:0000256" key="6">
    <source>
        <dbReference type="ARBA" id="ARBA00022691"/>
    </source>
</evidence>